<reference evidence="1 2" key="1">
    <citation type="submission" date="2020-08" db="EMBL/GenBank/DDBJ databases">
        <title>Genomic Encyclopedia of Archaeal and Bacterial Type Strains, Phase II (KMG-II): from individual species to whole genera.</title>
        <authorList>
            <person name="Goeker M."/>
        </authorList>
    </citation>
    <scope>NUCLEOTIDE SEQUENCE [LARGE SCALE GENOMIC DNA]</scope>
    <source>
        <strain evidence="1 2">5AG</strain>
    </source>
</reference>
<proteinExistence type="predicted"/>
<sequence length="380" mass="42742">MAELPRPELRFDGGCPDCGGRRVRMPEPPPAIPDDLDWRTRDFEGFRAMMLADLARRFPERGDWNPADLEVVLVEVLATQLDWLSDMHDRVMAEATLESARRPASVDALLRMIGFDAAEHRQLSREALYRLWRARPDLLDADRAEGPRRIRRQERAVTLEDHAATLVAHPLVEQAHAWSRWTGAWERIEVAVICWNGEPLDQPLPAVAPPELARRLSRFLDEQGAEWRPPFGEAPSVRRVLRDYLEARRLAGQEVVLRDAAAVGIVLGLRVTVADEHFRSEVEAAVRRVLGDGPAGLFHPGRLAFGEDLYASDFYQALMALAGVRDVCLTRFKRAGRRYPDESRSGRIALSGLEFPVCDGDPARPARGHLRLDLKGGLRG</sequence>
<dbReference type="Proteomes" id="UP000553442">
    <property type="component" value="Unassembled WGS sequence"/>
</dbReference>
<evidence type="ECO:0000313" key="2">
    <source>
        <dbReference type="Proteomes" id="UP000553442"/>
    </source>
</evidence>
<protein>
    <recommendedName>
        <fullName evidence="3">Baseplate protein J-like domain-containing protein</fullName>
    </recommendedName>
</protein>
<gene>
    <name evidence="1" type="ORF">BDK63_002290</name>
</gene>
<name>A0A7W5K3U2_9GAMM</name>
<accession>A0A7W5K3U2</accession>
<organism evidence="1 2">
    <name type="scientific">Halomonas campaniensis</name>
    <dbReference type="NCBI Taxonomy" id="213554"/>
    <lineage>
        <taxon>Bacteria</taxon>
        <taxon>Pseudomonadati</taxon>
        <taxon>Pseudomonadota</taxon>
        <taxon>Gammaproteobacteria</taxon>
        <taxon>Oceanospirillales</taxon>
        <taxon>Halomonadaceae</taxon>
        <taxon>Halomonas</taxon>
    </lineage>
</organism>
<dbReference type="EMBL" id="JACHZF010000015">
    <property type="protein sequence ID" value="MBB3331407.1"/>
    <property type="molecule type" value="Genomic_DNA"/>
</dbReference>
<evidence type="ECO:0000313" key="1">
    <source>
        <dbReference type="EMBL" id="MBB3331407.1"/>
    </source>
</evidence>
<comment type="caution">
    <text evidence="1">The sequence shown here is derived from an EMBL/GenBank/DDBJ whole genome shotgun (WGS) entry which is preliminary data.</text>
</comment>
<keyword evidence="2" id="KW-1185">Reference proteome</keyword>
<dbReference type="AlphaFoldDB" id="A0A7W5K3U2"/>
<evidence type="ECO:0008006" key="3">
    <source>
        <dbReference type="Google" id="ProtNLM"/>
    </source>
</evidence>
<dbReference type="RefSeq" id="WP_183332015.1">
    <property type="nucleotide sequence ID" value="NZ_JACHZF010000015.1"/>
</dbReference>